<evidence type="ECO:0000256" key="1">
    <source>
        <dbReference type="ARBA" id="ARBA00023015"/>
    </source>
</evidence>
<dbReference type="PANTHER" id="PTHR46011">
    <property type="entry name" value="NUCLEAR HORMONE RECEPTOR FAMILY MEMBER NHR-86-RELATED"/>
    <property type="match status" value="1"/>
</dbReference>
<evidence type="ECO:0000256" key="4">
    <source>
        <dbReference type="SAM" id="MobiDB-lite"/>
    </source>
</evidence>
<feature type="compositionally biased region" description="Low complexity" evidence="4">
    <location>
        <begin position="26"/>
        <end position="38"/>
    </location>
</feature>
<dbReference type="SUPFAM" id="SSF48508">
    <property type="entry name" value="Nuclear receptor ligand-binding domain"/>
    <property type="match status" value="1"/>
</dbReference>
<sequence>PPPRRPRRKRVPVPEPGTEPEPEGESPPSISPSSSSSPENEKESILDRMRDEYNESVQRRLPQERLIVEKYDLELIDHPSQSFYKADVTSFHELTVLAIKESVTIFRSVFSEFEHLAVEHKAMFFKSFLGKFLMAEGIYLTSIHQRDTSLFMGSLLTCIDCVNVDSWVSENDQIERKDDFRAAMRSFASEYFDMLSPMMKMDPLTEREFHALIVLAFCDVDISLDLPENVLQQAEEMRRKVFKLLQEYYKSELKLDDFSQRLGNLMTVSHNSSEAGILMNEEFRMYSTMFGIYADDDLMREIFLE</sequence>
<dbReference type="PROSITE" id="PS51843">
    <property type="entry name" value="NR_LBD"/>
    <property type="match status" value="1"/>
</dbReference>
<reference evidence="6" key="1">
    <citation type="submission" date="2023-10" db="EMBL/GenBank/DDBJ databases">
        <title>Genome assembly of Pristionchus species.</title>
        <authorList>
            <person name="Yoshida K."/>
            <person name="Sommer R.J."/>
        </authorList>
    </citation>
    <scope>NUCLEOTIDE SEQUENCE</scope>
    <source>
        <strain evidence="6">RS5133</strain>
    </source>
</reference>
<evidence type="ECO:0000256" key="2">
    <source>
        <dbReference type="ARBA" id="ARBA00023163"/>
    </source>
</evidence>
<dbReference type="Proteomes" id="UP001432322">
    <property type="component" value="Unassembled WGS sequence"/>
</dbReference>
<feature type="domain" description="NR LBD" evidence="5">
    <location>
        <begin position="25"/>
        <end position="305"/>
    </location>
</feature>
<keyword evidence="3" id="KW-0675">Receptor</keyword>
<name>A0AAV5VRR1_9BILA</name>
<feature type="non-terminal residue" evidence="6">
    <location>
        <position position="1"/>
    </location>
</feature>
<evidence type="ECO:0000256" key="3">
    <source>
        <dbReference type="ARBA" id="ARBA00023170"/>
    </source>
</evidence>
<gene>
    <name evidence="6" type="ORF">PFISCL1PPCAC_13418</name>
</gene>
<organism evidence="6 7">
    <name type="scientific">Pristionchus fissidentatus</name>
    <dbReference type="NCBI Taxonomy" id="1538716"/>
    <lineage>
        <taxon>Eukaryota</taxon>
        <taxon>Metazoa</taxon>
        <taxon>Ecdysozoa</taxon>
        <taxon>Nematoda</taxon>
        <taxon>Chromadorea</taxon>
        <taxon>Rhabditida</taxon>
        <taxon>Rhabditina</taxon>
        <taxon>Diplogasteromorpha</taxon>
        <taxon>Diplogasteroidea</taxon>
        <taxon>Neodiplogasteridae</taxon>
        <taxon>Pristionchus</taxon>
    </lineage>
</organism>
<feature type="region of interest" description="Disordered" evidence="4">
    <location>
        <begin position="1"/>
        <end position="45"/>
    </location>
</feature>
<feature type="compositionally biased region" description="Basic residues" evidence="4">
    <location>
        <begin position="1"/>
        <end position="11"/>
    </location>
</feature>
<dbReference type="AlphaFoldDB" id="A0AAV5VRR1"/>
<evidence type="ECO:0000259" key="5">
    <source>
        <dbReference type="PROSITE" id="PS51843"/>
    </source>
</evidence>
<dbReference type="SMART" id="SM00430">
    <property type="entry name" value="HOLI"/>
    <property type="match status" value="1"/>
</dbReference>
<dbReference type="Pfam" id="PF00104">
    <property type="entry name" value="Hormone_recep"/>
    <property type="match status" value="1"/>
</dbReference>
<comment type="caution">
    <text evidence="6">The sequence shown here is derived from an EMBL/GenBank/DDBJ whole genome shotgun (WGS) entry which is preliminary data.</text>
</comment>
<dbReference type="InterPro" id="IPR000536">
    <property type="entry name" value="Nucl_hrmn_rcpt_lig-bd"/>
</dbReference>
<protein>
    <recommendedName>
        <fullName evidence="5">NR LBD domain-containing protein</fullName>
    </recommendedName>
</protein>
<keyword evidence="1" id="KW-0805">Transcription regulation</keyword>
<proteinExistence type="predicted"/>
<dbReference type="GO" id="GO:0005634">
    <property type="term" value="C:nucleus"/>
    <property type="evidence" value="ECO:0007669"/>
    <property type="project" value="TreeGrafter"/>
</dbReference>
<keyword evidence="7" id="KW-1185">Reference proteome</keyword>
<keyword evidence="2" id="KW-0804">Transcription</keyword>
<evidence type="ECO:0000313" key="6">
    <source>
        <dbReference type="EMBL" id="GMT22121.1"/>
    </source>
</evidence>
<accession>A0AAV5VRR1</accession>
<dbReference type="InterPro" id="IPR035500">
    <property type="entry name" value="NHR-like_dom_sf"/>
</dbReference>
<evidence type="ECO:0000313" key="7">
    <source>
        <dbReference type="Proteomes" id="UP001432322"/>
    </source>
</evidence>
<dbReference type="GO" id="GO:0003700">
    <property type="term" value="F:DNA-binding transcription factor activity"/>
    <property type="evidence" value="ECO:0007669"/>
    <property type="project" value="TreeGrafter"/>
</dbReference>
<dbReference type="PANTHER" id="PTHR46011:SF6">
    <property type="entry name" value="HIGH ZINC ACTIVATED NUCLEAR RECEPTOR PROTEIN"/>
    <property type="match status" value="1"/>
</dbReference>
<dbReference type="EMBL" id="BTSY01000004">
    <property type="protein sequence ID" value="GMT22121.1"/>
    <property type="molecule type" value="Genomic_DNA"/>
</dbReference>
<dbReference type="Gene3D" id="1.10.565.10">
    <property type="entry name" value="Retinoid X Receptor"/>
    <property type="match status" value="1"/>
</dbReference>